<accession>A0A1I0EXK3</accession>
<evidence type="ECO:0000256" key="7">
    <source>
        <dbReference type="ARBA" id="ARBA00023136"/>
    </source>
</evidence>
<keyword evidence="3" id="KW-0997">Cell inner membrane</keyword>
<organism evidence="11 12">
    <name type="scientific">Thorsellia anophelis DSM 18579</name>
    <dbReference type="NCBI Taxonomy" id="1123402"/>
    <lineage>
        <taxon>Bacteria</taxon>
        <taxon>Pseudomonadati</taxon>
        <taxon>Pseudomonadota</taxon>
        <taxon>Gammaproteobacteria</taxon>
        <taxon>Enterobacterales</taxon>
        <taxon>Thorselliaceae</taxon>
        <taxon>Thorsellia</taxon>
    </lineage>
</organism>
<evidence type="ECO:0000259" key="9">
    <source>
        <dbReference type="Pfam" id="PF00884"/>
    </source>
</evidence>
<evidence type="ECO:0000256" key="3">
    <source>
        <dbReference type="ARBA" id="ARBA00022519"/>
    </source>
</evidence>
<dbReference type="InterPro" id="IPR000917">
    <property type="entry name" value="Sulfatase_N"/>
</dbReference>
<proteinExistence type="predicted"/>
<dbReference type="PANTHER" id="PTHR30443:SF0">
    <property type="entry name" value="PHOSPHOETHANOLAMINE TRANSFERASE EPTA"/>
    <property type="match status" value="1"/>
</dbReference>
<reference evidence="12" key="1">
    <citation type="submission" date="2016-10" db="EMBL/GenBank/DDBJ databases">
        <authorList>
            <person name="Varghese N."/>
            <person name="Submissions S."/>
        </authorList>
    </citation>
    <scope>NUCLEOTIDE SEQUENCE [LARGE SCALE GENOMIC DNA]</scope>
    <source>
        <strain evidence="12">DSM 18579</strain>
    </source>
</reference>
<evidence type="ECO:0000256" key="5">
    <source>
        <dbReference type="ARBA" id="ARBA00022692"/>
    </source>
</evidence>
<evidence type="ECO:0000256" key="4">
    <source>
        <dbReference type="ARBA" id="ARBA00022679"/>
    </source>
</evidence>
<feature type="domain" description="Phosphoethanolamine transferase N-terminal" evidence="10">
    <location>
        <begin position="58"/>
        <end position="205"/>
    </location>
</feature>
<dbReference type="InterPro" id="IPR012549">
    <property type="entry name" value="EptA-like_N"/>
</dbReference>
<evidence type="ECO:0000313" key="12">
    <source>
        <dbReference type="Proteomes" id="UP000242642"/>
    </source>
</evidence>
<keyword evidence="6 8" id="KW-1133">Transmembrane helix</keyword>
<dbReference type="Pfam" id="PF08019">
    <property type="entry name" value="EptA_B_N"/>
    <property type="match status" value="1"/>
</dbReference>
<dbReference type="AlphaFoldDB" id="A0A1I0EXK3"/>
<dbReference type="EMBL" id="FOHV01000033">
    <property type="protein sequence ID" value="SET50249.1"/>
    <property type="molecule type" value="Genomic_DNA"/>
</dbReference>
<dbReference type="NCBIfam" id="NF028537">
    <property type="entry name" value="P_eth_NH2_trans"/>
    <property type="match status" value="1"/>
</dbReference>
<dbReference type="InterPro" id="IPR017850">
    <property type="entry name" value="Alkaline_phosphatase_core_sf"/>
</dbReference>
<evidence type="ECO:0000259" key="10">
    <source>
        <dbReference type="Pfam" id="PF08019"/>
    </source>
</evidence>
<keyword evidence="2" id="KW-1003">Cell membrane</keyword>
<dbReference type="InterPro" id="IPR058130">
    <property type="entry name" value="PEA_transf_C"/>
</dbReference>
<gene>
    <name evidence="11" type="ORF">SAMN02583745_02555</name>
</gene>
<dbReference type="GO" id="GO:0005886">
    <property type="term" value="C:plasma membrane"/>
    <property type="evidence" value="ECO:0007669"/>
    <property type="project" value="UniProtKB-SubCell"/>
</dbReference>
<dbReference type="Gene3D" id="3.40.720.10">
    <property type="entry name" value="Alkaline Phosphatase, subunit A"/>
    <property type="match status" value="1"/>
</dbReference>
<keyword evidence="12" id="KW-1185">Reference proteome</keyword>
<evidence type="ECO:0000256" key="6">
    <source>
        <dbReference type="ARBA" id="ARBA00022989"/>
    </source>
</evidence>
<feature type="transmembrane region" description="Helical" evidence="8">
    <location>
        <begin position="47"/>
        <end position="70"/>
    </location>
</feature>
<comment type="subcellular location">
    <subcellularLocation>
        <location evidence="1">Cell inner membrane</location>
        <topology evidence="1">Multi-pass membrane protein</topology>
    </subcellularLocation>
</comment>
<feature type="domain" description="Sulfatase N-terminal" evidence="9">
    <location>
        <begin position="236"/>
        <end position="525"/>
    </location>
</feature>
<keyword evidence="4 11" id="KW-0808">Transferase</keyword>
<dbReference type="STRING" id="1123402.SAMN02583745_02555"/>
<dbReference type="InterPro" id="IPR040423">
    <property type="entry name" value="PEA_transferase"/>
</dbReference>
<dbReference type="GO" id="GO:0009244">
    <property type="term" value="P:lipopolysaccharide core region biosynthetic process"/>
    <property type="evidence" value="ECO:0007669"/>
    <property type="project" value="TreeGrafter"/>
</dbReference>
<dbReference type="Pfam" id="PF00884">
    <property type="entry name" value="Sulfatase"/>
    <property type="match status" value="1"/>
</dbReference>
<feature type="transmembrane region" description="Helical" evidence="8">
    <location>
        <begin position="118"/>
        <end position="143"/>
    </location>
</feature>
<dbReference type="SUPFAM" id="SSF53649">
    <property type="entry name" value="Alkaline phosphatase-like"/>
    <property type="match status" value="1"/>
</dbReference>
<name>A0A1I0EXK3_9GAMM</name>
<keyword evidence="7 8" id="KW-0472">Membrane</keyword>
<evidence type="ECO:0000256" key="8">
    <source>
        <dbReference type="SAM" id="Phobius"/>
    </source>
</evidence>
<evidence type="ECO:0000256" key="2">
    <source>
        <dbReference type="ARBA" id="ARBA00022475"/>
    </source>
</evidence>
<feature type="transmembrane region" description="Helical" evidence="8">
    <location>
        <begin position="155"/>
        <end position="176"/>
    </location>
</feature>
<dbReference type="OrthoDB" id="9786870at2"/>
<evidence type="ECO:0000256" key="1">
    <source>
        <dbReference type="ARBA" id="ARBA00004429"/>
    </source>
</evidence>
<feature type="transmembrane region" description="Helical" evidence="8">
    <location>
        <begin position="77"/>
        <end position="98"/>
    </location>
</feature>
<protein>
    <submittedName>
        <fullName evidence="11">Lipid A ethanolaminephosphotransferase</fullName>
    </submittedName>
</protein>
<evidence type="ECO:0000313" key="11">
    <source>
        <dbReference type="EMBL" id="SET50249.1"/>
    </source>
</evidence>
<dbReference type="PANTHER" id="PTHR30443">
    <property type="entry name" value="INNER MEMBRANE PROTEIN"/>
    <property type="match status" value="1"/>
</dbReference>
<dbReference type="CDD" id="cd16017">
    <property type="entry name" value="LptA"/>
    <property type="match status" value="1"/>
</dbReference>
<sequence length="545" mass="62395">MVMFRVKIKIAEWKLILLLSLFMSIVPNLAFWKNIYSLIPDASMSNLYFYFAMLIFTVCILNILLTLVLWKNTFIIPILLLLLSASFGYFSLSFNIYVDLHMLLNIMETNTGEAIALMTPYMIIWIVLVGILPSIFLLKITLIKRSLGTLLKIRIFIITSSIAVLLISSMPIYNYYASFFRNNNQIIKQLTPSNYIVAGVKYLNMRFERPVPYKQIGLDAKQIKPQNTEITHKPKLMIFVLGETSRAQNFSLNGYEKLTNPKLAVIENLINFEQASSCATATAISVPCMFSNLTREHYNPKIAKSEDNVLDILSRVGVSILWRENDEGCKGVCDNVLNEQIIHFTPESECPLGLCYDEHLLSNIEDFINKQTQDTLIVLHTNGSHGPSYYQRYPPSFPGQFKPACETNQIQSCDKESLINTYDNTILYVDTVLDKTIDLLLKQNRFVTSMLYLSDHGESLGENGLYLHAAPYMIAPKEQTHIPFMFWFSDSWVEQEQLDLACWQQMAKNRTVSHDNLFHSLLGLFRVQTEVLNQALDLSHTCLKS</sequence>
<dbReference type="Proteomes" id="UP000242642">
    <property type="component" value="Unassembled WGS sequence"/>
</dbReference>
<dbReference type="GO" id="GO:0016776">
    <property type="term" value="F:phosphotransferase activity, phosphate group as acceptor"/>
    <property type="evidence" value="ECO:0007669"/>
    <property type="project" value="TreeGrafter"/>
</dbReference>
<keyword evidence="5 8" id="KW-0812">Transmembrane</keyword>